<evidence type="ECO:0000313" key="3">
    <source>
        <dbReference type="Proteomes" id="UP000075809"/>
    </source>
</evidence>
<dbReference type="Proteomes" id="UP000075809">
    <property type="component" value="Unassembled WGS sequence"/>
</dbReference>
<evidence type="ECO:0000256" key="1">
    <source>
        <dbReference type="SAM" id="MobiDB-lite"/>
    </source>
</evidence>
<feature type="compositionally biased region" description="Basic residues" evidence="1">
    <location>
        <begin position="150"/>
        <end position="161"/>
    </location>
</feature>
<feature type="region of interest" description="Disordered" evidence="1">
    <location>
        <begin position="150"/>
        <end position="244"/>
    </location>
</feature>
<feature type="region of interest" description="Disordered" evidence="1">
    <location>
        <begin position="257"/>
        <end position="347"/>
    </location>
</feature>
<feature type="compositionally biased region" description="Polar residues" evidence="1">
    <location>
        <begin position="98"/>
        <end position="109"/>
    </location>
</feature>
<feature type="compositionally biased region" description="Pro residues" evidence="1">
    <location>
        <begin position="322"/>
        <end position="336"/>
    </location>
</feature>
<keyword evidence="3" id="KW-1185">Reference proteome</keyword>
<dbReference type="STRING" id="64791.A0A151WU46"/>
<feature type="region of interest" description="Disordered" evidence="1">
    <location>
        <begin position="91"/>
        <end position="121"/>
    </location>
</feature>
<feature type="non-terminal residue" evidence="2">
    <location>
        <position position="1"/>
    </location>
</feature>
<accession>A0A151WU46</accession>
<feature type="compositionally biased region" description="Basic and acidic residues" evidence="1">
    <location>
        <begin position="175"/>
        <end position="189"/>
    </location>
</feature>
<organism evidence="2 3">
    <name type="scientific">Mycetomoellerius zeteki</name>
    <dbReference type="NCBI Taxonomy" id="64791"/>
    <lineage>
        <taxon>Eukaryota</taxon>
        <taxon>Metazoa</taxon>
        <taxon>Ecdysozoa</taxon>
        <taxon>Arthropoda</taxon>
        <taxon>Hexapoda</taxon>
        <taxon>Insecta</taxon>
        <taxon>Pterygota</taxon>
        <taxon>Neoptera</taxon>
        <taxon>Endopterygota</taxon>
        <taxon>Hymenoptera</taxon>
        <taxon>Apocrita</taxon>
        <taxon>Aculeata</taxon>
        <taxon>Formicoidea</taxon>
        <taxon>Formicidae</taxon>
        <taxon>Myrmicinae</taxon>
        <taxon>Mycetomoellerius</taxon>
    </lineage>
</organism>
<gene>
    <name evidence="2" type="ORF">ALC60_09437</name>
</gene>
<dbReference type="AlphaFoldDB" id="A0A151WU46"/>
<reference evidence="2 3" key="1">
    <citation type="submission" date="2015-09" db="EMBL/GenBank/DDBJ databases">
        <title>Trachymyrmex zeteki WGS genome.</title>
        <authorList>
            <person name="Nygaard S."/>
            <person name="Hu H."/>
            <person name="Boomsma J."/>
            <person name="Zhang G."/>
        </authorList>
    </citation>
    <scope>NUCLEOTIDE SEQUENCE [LARGE SCALE GENOMIC DNA]</scope>
    <source>
        <strain evidence="2">Tzet28-1</strain>
        <tissue evidence="2">Whole body</tissue>
    </source>
</reference>
<proteinExistence type="predicted"/>
<feature type="compositionally biased region" description="Low complexity" evidence="1">
    <location>
        <begin position="230"/>
        <end position="239"/>
    </location>
</feature>
<sequence length="366" mass="40619">RSIFFCGSYSGEQSCLSWPYAARDETVVVERSAGRREDIESEKGVHTFPVYSPFSRARARFRAIQIHCTFTSVRACVRACVCAKREETNKTEKKEMQLRSSIALSSTSKGRAKPLLDDSGNRRIVRHPRQVVPELCLVAEGIIPKFVRRKRAKNKVARRVPTRSSSSRPANKGRAVGDERPHRDPDRVSSCDAGTVRDDDDEKGSDRGEDGRRERVDDDYELERIGGGSSSSSSSSSSSMPPVLGGAAMAVLPVSPQTATQGTPHHHHHHNHHPPHHHHHGSHHHGSHHLLYQPYNLIPAAGTPSSQPGFQHHHHHHHQQQQPPPQQQQQPPPPPQPHHHHHHQSVVQQSGFITGDVGNPATALAL</sequence>
<protein>
    <submittedName>
        <fullName evidence="2">Uncharacterized protein</fullName>
    </submittedName>
</protein>
<evidence type="ECO:0000313" key="2">
    <source>
        <dbReference type="EMBL" id="KYQ51439.1"/>
    </source>
</evidence>
<feature type="compositionally biased region" description="Basic and acidic residues" evidence="1">
    <location>
        <begin position="204"/>
        <end position="216"/>
    </location>
</feature>
<dbReference type="EMBL" id="KQ982736">
    <property type="protein sequence ID" value="KYQ51439.1"/>
    <property type="molecule type" value="Genomic_DNA"/>
</dbReference>
<name>A0A151WU46_9HYME</name>
<feature type="compositionally biased region" description="Basic residues" evidence="1">
    <location>
        <begin position="264"/>
        <end position="288"/>
    </location>
</feature>